<keyword evidence="3" id="KW-1185">Reference proteome</keyword>
<keyword evidence="1" id="KW-1133">Transmembrane helix</keyword>
<dbReference type="EMBL" id="POUA01000028">
    <property type="protein sequence ID" value="PZG53145.1"/>
    <property type="molecule type" value="Genomic_DNA"/>
</dbReference>
<keyword evidence="1" id="KW-0812">Transmembrane</keyword>
<keyword evidence="1" id="KW-0472">Membrane</keyword>
<feature type="transmembrane region" description="Helical" evidence="1">
    <location>
        <begin position="30"/>
        <end position="47"/>
    </location>
</feature>
<accession>A0A2W2HNE9</accession>
<evidence type="ECO:0000313" key="2">
    <source>
        <dbReference type="EMBL" id="PZG53145.1"/>
    </source>
</evidence>
<dbReference type="AlphaFoldDB" id="A0A2W2HNE9"/>
<sequence>MRGAAMALTIPVERISQEARRRDVRAGLRRLARLLVTLLVGIPYVLGWTVSKVWLGLTIAWVAAGEGWRDAARSRPVKGGRR</sequence>
<name>A0A2W2HNE9_9ACTN</name>
<reference evidence="2 3" key="1">
    <citation type="submission" date="2018-01" db="EMBL/GenBank/DDBJ databases">
        <title>Draft genome sequence of Sphaerisporangium sp. 7K107.</title>
        <authorList>
            <person name="Sahin N."/>
            <person name="Saygin H."/>
            <person name="Ay H."/>
        </authorList>
    </citation>
    <scope>NUCLEOTIDE SEQUENCE [LARGE SCALE GENOMIC DNA]</scope>
    <source>
        <strain evidence="2 3">7K107</strain>
    </source>
</reference>
<evidence type="ECO:0000313" key="3">
    <source>
        <dbReference type="Proteomes" id="UP000248544"/>
    </source>
</evidence>
<comment type="caution">
    <text evidence="2">The sequence shown here is derived from an EMBL/GenBank/DDBJ whole genome shotgun (WGS) entry which is preliminary data.</text>
</comment>
<organism evidence="2 3">
    <name type="scientific">Spongiactinospora gelatinilytica</name>
    <dbReference type="NCBI Taxonomy" id="2666298"/>
    <lineage>
        <taxon>Bacteria</taxon>
        <taxon>Bacillati</taxon>
        <taxon>Actinomycetota</taxon>
        <taxon>Actinomycetes</taxon>
        <taxon>Streptosporangiales</taxon>
        <taxon>Streptosporangiaceae</taxon>
        <taxon>Spongiactinospora</taxon>
    </lineage>
</organism>
<gene>
    <name evidence="2" type="ORF">C1I98_06195</name>
</gene>
<evidence type="ECO:0000256" key="1">
    <source>
        <dbReference type="SAM" id="Phobius"/>
    </source>
</evidence>
<protein>
    <submittedName>
        <fullName evidence="2">Uncharacterized protein</fullName>
    </submittedName>
</protein>
<dbReference type="Proteomes" id="UP000248544">
    <property type="component" value="Unassembled WGS sequence"/>
</dbReference>
<proteinExistence type="predicted"/>